<protein>
    <submittedName>
        <fullName evidence="3">Hypothetical secreted protein</fullName>
    </submittedName>
</protein>
<dbReference type="OrthoDB" id="9982292at2"/>
<dbReference type="HOGENOM" id="CLU_199785_0_0_6"/>
<accession>A0A024HDY6</accession>
<evidence type="ECO:0000256" key="1">
    <source>
        <dbReference type="SAM" id="MobiDB-lite"/>
    </source>
</evidence>
<feature type="chain" id="PRO_5001533151" evidence="2">
    <location>
        <begin position="25"/>
        <end position="63"/>
    </location>
</feature>
<dbReference type="EMBL" id="HG322950">
    <property type="protein sequence ID" value="CDF83275.1"/>
    <property type="molecule type" value="Genomic_DNA"/>
</dbReference>
<dbReference type="STRING" id="1301098.PKB_1925"/>
<evidence type="ECO:0000313" key="3">
    <source>
        <dbReference type="EMBL" id="CDF83275.1"/>
    </source>
</evidence>
<sequence length="63" mass="6771">MKLQLIASAVFATAALFAAQASFAEESPQMHDRMVQMNQAAIQQQAERTASQQDAAVQPAHQG</sequence>
<name>A0A024HDY6_PSEKB</name>
<dbReference type="PATRIC" id="fig|1301098.3.peg.1912"/>
<keyword evidence="4" id="KW-1185">Reference proteome</keyword>
<organism evidence="3 4">
    <name type="scientific">Pseudomonas knackmussii (strain DSM 6978 / CCUG 54928 / LMG 23759 / B13)</name>
    <dbReference type="NCBI Taxonomy" id="1301098"/>
    <lineage>
        <taxon>Bacteria</taxon>
        <taxon>Pseudomonadati</taxon>
        <taxon>Pseudomonadota</taxon>
        <taxon>Gammaproteobacteria</taxon>
        <taxon>Pseudomonadales</taxon>
        <taxon>Pseudomonadaceae</taxon>
        <taxon>Pseudomonas</taxon>
    </lineage>
</organism>
<dbReference type="KEGG" id="pkc:PKB_1925"/>
<keyword evidence="2" id="KW-0732">Signal</keyword>
<proteinExistence type="predicted"/>
<dbReference type="AlphaFoldDB" id="A0A024HDY6"/>
<gene>
    <name evidence="3" type="ORF">PKB_1925</name>
</gene>
<dbReference type="RefSeq" id="WP_043251103.1">
    <property type="nucleotide sequence ID" value="NZ_HG322950.1"/>
</dbReference>
<feature type="signal peptide" evidence="2">
    <location>
        <begin position="1"/>
        <end position="24"/>
    </location>
</feature>
<feature type="compositionally biased region" description="Polar residues" evidence="1">
    <location>
        <begin position="40"/>
        <end position="55"/>
    </location>
</feature>
<reference evidence="3 4" key="2">
    <citation type="submission" date="2014-05" db="EMBL/GenBank/DDBJ databases">
        <title>Genome sequence of the 3-chlorobenzoate degrading bacterium Pseudomonas knackmussii B13 shows multiple evidence for horizontal gene transfer.</title>
        <authorList>
            <person name="Miyazaki R."/>
            <person name="Bertelli C."/>
            <person name="Falquet L."/>
            <person name="Robinson-Rechavi M."/>
            <person name="Gharib W."/>
            <person name="Roy S."/>
            <person name="Van der Meer J.R."/>
        </authorList>
    </citation>
    <scope>NUCLEOTIDE SEQUENCE [LARGE SCALE GENOMIC DNA]</scope>
    <source>
        <strain evidence="3 4">B13</strain>
    </source>
</reference>
<evidence type="ECO:0000313" key="4">
    <source>
        <dbReference type="Proteomes" id="UP000025241"/>
    </source>
</evidence>
<reference evidence="3 4" key="1">
    <citation type="submission" date="2013-03" db="EMBL/GenBank/DDBJ databases">
        <authorList>
            <person name="Linke B."/>
        </authorList>
    </citation>
    <scope>NUCLEOTIDE SEQUENCE [LARGE SCALE GENOMIC DNA]</scope>
    <source>
        <strain evidence="3 4">B13</strain>
    </source>
</reference>
<dbReference type="Proteomes" id="UP000025241">
    <property type="component" value="Chromosome I"/>
</dbReference>
<feature type="region of interest" description="Disordered" evidence="1">
    <location>
        <begin position="40"/>
        <end position="63"/>
    </location>
</feature>
<evidence type="ECO:0000256" key="2">
    <source>
        <dbReference type="SAM" id="SignalP"/>
    </source>
</evidence>